<evidence type="ECO:0000313" key="4">
    <source>
        <dbReference type="Proteomes" id="UP000240971"/>
    </source>
</evidence>
<dbReference type="Gene3D" id="2.160.20.120">
    <property type="match status" value="1"/>
</dbReference>
<keyword evidence="1" id="KW-0732">Signal</keyword>
<dbReference type="OrthoDB" id="1014513at2"/>
<dbReference type="PANTHER" id="PTHR39200">
    <property type="entry name" value="HYPOTHETICAL EXPORTED PROTEIN"/>
    <property type="match status" value="1"/>
</dbReference>
<keyword evidence="4" id="KW-1185">Reference proteome</keyword>
<feature type="domain" description="Putative auto-transporter adhesin head GIN" evidence="2">
    <location>
        <begin position="47"/>
        <end position="230"/>
    </location>
</feature>
<proteinExistence type="predicted"/>
<sequence>MIQSKSLLCQAMMAFLAFFLLDSCNVISQNRVNGNGHVIKEDRQVPAFHRLKVEGSMDVYLSQGPAKAAVIEAEDNITPLIEILEEDGRLIVRQKRNTSISTHKDIIVYLTTPDVDDISLSGSGDVKLTDKFNAKDDLKLRLSGSGNIKGEINAPHVKADIAGSGNMELKGETKDVNLSIAGSGNFEAEDLLAENVTVSIAGSGDADVHASVKLDAKIMGSGDVKYKGTPQISSSVMGSGSVQKK</sequence>
<accession>A0A2P8HVH2</accession>
<organism evidence="3 4">
    <name type="scientific">Chitinophaga niastensis</name>
    <dbReference type="NCBI Taxonomy" id="536980"/>
    <lineage>
        <taxon>Bacteria</taxon>
        <taxon>Pseudomonadati</taxon>
        <taxon>Bacteroidota</taxon>
        <taxon>Chitinophagia</taxon>
        <taxon>Chitinophagales</taxon>
        <taxon>Chitinophagaceae</taxon>
        <taxon>Chitinophaga</taxon>
    </lineage>
</organism>
<reference evidence="3 4" key="1">
    <citation type="submission" date="2018-03" db="EMBL/GenBank/DDBJ databases">
        <title>Genomic Encyclopedia of Archaeal and Bacterial Type Strains, Phase II (KMG-II): from individual species to whole genera.</title>
        <authorList>
            <person name="Goeker M."/>
        </authorList>
    </citation>
    <scope>NUCLEOTIDE SEQUENCE [LARGE SCALE GENOMIC DNA]</scope>
    <source>
        <strain evidence="3 4">DSM 24859</strain>
    </source>
</reference>
<evidence type="ECO:0000259" key="2">
    <source>
        <dbReference type="Pfam" id="PF10988"/>
    </source>
</evidence>
<feature type="chain" id="PRO_5015189608" evidence="1">
    <location>
        <begin position="29"/>
        <end position="245"/>
    </location>
</feature>
<name>A0A2P8HVH2_CHINA</name>
<dbReference type="RefSeq" id="WP_106527390.1">
    <property type="nucleotide sequence ID" value="NZ_PYAW01000001.1"/>
</dbReference>
<comment type="caution">
    <text evidence="3">The sequence shown here is derived from an EMBL/GenBank/DDBJ whole genome shotgun (WGS) entry which is preliminary data.</text>
</comment>
<dbReference type="InterPro" id="IPR021255">
    <property type="entry name" value="DUF2807"/>
</dbReference>
<dbReference type="PANTHER" id="PTHR39200:SF1">
    <property type="entry name" value="AUTO-TRANSPORTER ADHESIN HEAD GIN DOMAIN-CONTAINING PROTEIN-RELATED"/>
    <property type="match status" value="1"/>
</dbReference>
<gene>
    <name evidence="3" type="ORF">CLV51_1011571</name>
</gene>
<feature type="signal peptide" evidence="1">
    <location>
        <begin position="1"/>
        <end position="28"/>
    </location>
</feature>
<dbReference type="AlphaFoldDB" id="A0A2P8HVH2"/>
<protein>
    <submittedName>
        <fullName evidence="3">Putative autotransporter adhesin-like protein</fullName>
    </submittedName>
</protein>
<dbReference type="EMBL" id="PYAW01000001">
    <property type="protein sequence ID" value="PSL50227.1"/>
    <property type="molecule type" value="Genomic_DNA"/>
</dbReference>
<dbReference type="Proteomes" id="UP000240971">
    <property type="component" value="Unassembled WGS sequence"/>
</dbReference>
<evidence type="ECO:0000313" key="3">
    <source>
        <dbReference type="EMBL" id="PSL50227.1"/>
    </source>
</evidence>
<evidence type="ECO:0000256" key="1">
    <source>
        <dbReference type="SAM" id="SignalP"/>
    </source>
</evidence>
<dbReference type="Pfam" id="PF10988">
    <property type="entry name" value="DUF2807"/>
    <property type="match status" value="1"/>
</dbReference>